<feature type="signal peptide" evidence="1">
    <location>
        <begin position="1"/>
        <end position="23"/>
    </location>
</feature>
<organism evidence="2 3">
    <name type="scientific">Plantactinospora siamensis</name>
    <dbReference type="NCBI Taxonomy" id="555372"/>
    <lineage>
        <taxon>Bacteria</taxon>
        <taxon>Bacillati</taxon>
        <taxon>Actinomycetota</taxon>
        <taxon>Actinomycetes</taxon>
        <taxon>Micromonosporales</taxon>
        <taxon>Micromonosporaceae</taxon>
        <taxon>Plantactinospora</taxon>
    </lineage>
</organism>
<keyword evidence="1" id="KW-0732">Signal</keyword>
<dbReference type="RefSeq" id="WP_377342926.1">
    <property type="nucleotide sequence ID" value="NZ_JBHLUE010000026.1"/>
</dbReference>
<sequence>MVITVRHAAIGIGVLASALAATAAAVPAAAAGTAPVSAPVVAGLAITPSITTVGTTVRIVGTATNTTANPVQASLGIDNYASLHITSVAGSPGCTPRNLTHLVYCGVQSLAPGSSATITLTITPATTGAFDFRSYARITYTTGDSFAYGTLSVS</sequence>
<dbReference type="Proteomes" id="UP001589894">
    <property type="component" value="Unassembled WGS sequence"/>
</dbReference>
<name>A0ABV6P3K7_9ACTN</name>
<dbReference type="EMBL" id="JBHLUE010000026">
    <property type="protein sequence ID" value="MFC0567617.1"/>
    <property type="molecule type" value="Genomic_DNA"/>
</dbReference>
<evidence type="ECO:0000313" key="2">
    <source>
        <dbReference type="EMBL" id="MFC0567617.1"/>
    </source>
</evidence>
<feature type="chain" id="PRO_5047380763" description="DUF11 domain-containing protein" evidence="1">
    <location>
        <begin position="24"/>
        <end position="154"/>
    </location>
</feature>
<comment type="caution">
    <text evidence="2">The sequence shown here is derived from an EMBL/GenBank/DDBJ whole genome shotgun (WGS) entry which is preliminary data.</text>
</comment>
<protein>
    <recommendedName>
        <fullName evidence="4">DUF11 domain-containing protein</fullName>
    </recommendedName>
</protein>
<proteinExistence type="predicted"/>
<accession>A0ABV6P3K7</accession>
<gene>
    <name evidence="2" type="ORF">ACFFHU_26195</name>
</gene>
<evidence type="ECO:0000313" key="3">
    <source>
        <dbReference type="Proteomes" id="UP001589894"/>
    </source>
</evidence>
<reference evidence="2 3" key="1">
    <citation type="submission" date="2024-09" db="EMBL/GenBank/DDBJ databases">
        <authorList>
            <person name="Sun Q."/>
            <person name="Mori K."/>
        </authorList>
    </citation>
    <scope>NUCLEOTIDE SEQUENCE [LARGE SCALE GENOMIC DNA]</scope>
    <source>
        <strain evidence="2 3">TBRC 2205</strain>
    </source>
</reference>
<keyword evidence="3" id="KW-1185">Reference proteome</keyword>
<evidence type="ECO:0008006" key="4">
    <source>
        <dbReference type="Google" id="ProtNLM"/>
    </source>
</evidence>
<evidence type="ECO:0000256" key="1">
    <source>
        <dbReference type="SAM" id="SignalP"/>
    </source>
</evidence>